<sequence length="67" mass="7853">MMPFLYFPENKWEYLPAGLTCLLFIIGAFLTWRIFVKASQREAKRLEHVEKQIQELNGTGHVDLSAR</sequence>
<reference evidence="2" key="1">
    <citation type="submission" date="2022-07" db="EMBL/GenBank/DDBJ databases">
        <authorList>
            <person name="Li W.-J."/>
            <person name="Deng Q.-Q."/>
        </authorList>
    </citation>
    <scope>NUCLEOTIDE SEQUENCE</scope>
    <source>
        <strain evidence="2">SYSU M60031</strain>
    </source>
</reference>
<accession>A0AA41XBA8</accession>
<evidence type="ECO:0000313" key="3">
    <source>
        <dbReference type="Proteomes" id="UP001156102"/>
    </source>
</evidence>
<dbReference type="RefSeq" id="WP_254759725.1">
    <property type="nucleotide sequence ID" value="NZ_JANCLT010000007.1"/>
</dbReference>
<dbReference type="AlphaFoldDB" id="A0AA41XBA8"/>
<organism evidence="2 3">
    <name type="scientific">Ectobacillus ponti</name>
    <dbReference type="NCBI Taxonomy" id="2961894"/>
    <lineage>
        <taxon>Bacteria</taxon>
        <taxon>Bacillati</taxon>
        <taxon>Bacillota</taxon>
        <taxon>Bacilli</taxon>
        <taxon>Bacillales</taxon>
        <taxon>Bacillaceae</taxon>
        <taxon>Ectobacillus</taxon>
    </lineage>
</organism>
<evidence type="ECO:0000313" key="2">
    <source>
        <dbReference type="EMBL" id="MCP8969810.1"/>
    </source>
</evidence>
<comment type="caution">
    <text evidence="2">The sequence shown here is derived from an EMBL/GenBank/DDBJ whole genome shotgun (WGS) entry which is preliminary data.</text>
</comment>
<proteinExistence type="predicted"/>
<gene>
    <name evidence="2" type="ORF">NK662_14860</name>
</gene>
<dbReference type="EMBL" id="JANCLT010000007">
    <property type="protein sequence ID" value="MCP8969810.1"/>
    <property type="molecule type" value="Genomic_DNA"/>
</dbReference>
<evidence type="ECO:0000256" key="1">
    <source>
        <dbReference type="SAM" id="Phobius"/>
    </source>
</evidence>
<keyword evidence="1" id="KW-0472">Membrane</keyword>
<protein>
    <submittedName>
        <fullName evidence="2">Uncharacterized protein</fullName>
    </submittedName>
</protein>
<keyword evidence="1" id="KW-0812">Transmembrane</keyword>
<keyword evidence="1" id="KW-1133">Transmembrane helix</keyword>
<feature type="transmembrane region" description="Helical" evidence="1">
    <location>
        <begin position="14"/>
        <end position="36"/>
    </location>
</feature>
<keyword evidence="3" id="KW-1185">Reference proteome</keyword>
<dbReference type="Proteomes" id="UP001156102">
    <property type="component" value="Unassembled WGS sequence"/>
</dbReference>
<name>A0AA41XBA8_9BACI</name>